<dbReference type="PANTHER" id="PTHR46890:SF1">
    <property type="entry name" value="REVERSE TRANSCRIPTASE DOMAIN-CONTAINING PROTEIN"/>
    <property type="match status" value="1"/>
</dbReference>
<proteinExistence type="predicted"/>
<organism evidence="1 2">
    <name type="scientific">Cannabis sativa</name>
    <name type="common">Hemp</name>
    <name type="synonym">Marijuana</name>
    <dbReference type="NCBI Taxonomy" id="3483"/>
    <lineage>
        <taxon>Eukaryota</taxon>
        <taxon>Viridiplantae</taxon>
        <taxon>Streptophyta</taxon>
        <taxon>Embryophyta</taxon>
        <taxon>Tracheophyta</taxon>
        <taxon>Spermatophyta</taxon>
        <taxon>Magnoliopsida</taxon>
        <taxon>eudicotyledons</taxon>
        <taxon>Gunneridae</taxon>
        <taxon>Pentapetalae</taxon>
        <taxon>rosids</taxon>
        <taxon>fabids</taxon>
        <taxon>Rosales</taxon>
        <taxon>Cannabaceae</taxon>
        <taxon>Cannabis</taxon>
    </lineage>
</organism>
<dbReference type="AlphaFoldDB" id="A0A803PDR5"/>
<sequence length="184" mass="20843">MLQRDPLNPMLLDQELAARTELLAAQQNYQSFLQQKAKINWIRDGDRNTSLFHVGKVTKAYISYYKTLLSSKMENRKKKVVFEIPGNKAPGPDGFSSFYFQDNWELVGEDVYRTVTSFFDSGKILKEINTTVLTMVPKMKCPNTVKDFKPIACCNAIYKIATKLLSSRIKCILPELVSSSQGGS</sequence>
<dbReference type="PANTHER" id="PTHR46890">
    <property type="entry name" value="NON-LTR RETROLELEMENT REVERSE TRANSCRIPTASE-LIKE PROTEIN-RELATED"/>
    <property type="match status" value="1"/>
</dbReference>
<evidence type="ECO:0000313" key="2">
    <source>
        <dbReference type="Proteomes" id="UP000596661"/>
    </source>
</evidence>
<dbReference type="Proteomes" id="UP000596661">
    <property type="component" value="Chromosome 4"/>
</dbReference>
<evidence type="ECO:0008006" key="3">
    <source>
        <dbReference type="Google" id="ProtNLM"/>
    </source>
</evidence>
<dbReference type="InterPro" id="IPR052343">
    <property type="entry name" value="Retrotransposon-Effector_Assoc"/>
</dbReference>
<evidence type="ECO:0000313" key="1">
    <source>
        <dbReference type="EnsemblPlants" id="cds.evm.model.04.1595"/>
    </source>
</evidence>
<name>A0A803PDR5_CANSA</name>
<dbReference type="EMBL" id="UZAU01000395">
    <property type="status" value="NOT_ANNOTATED_CDS"/>
    <property type="molecule type" value="Genomic_DNA"/>
</dbReference>
<dbReference type="OMA" id="KINWIRD"/>
<protein>
    <recommendedName>
        <fullName evidence="3">Reverse transcriptase</fullName>
    </recommendedName>
</protein>
<keyword evidence="2" id="KW-1185">Reference proteome</keyword>
<accession>A0A803PDR5</accession>
<reference evidence="1" key="1">
    <citation type="submission" date="2018-11" db="EMBL/GenBank/DDBJ databases">
        <authorList>
            <person name="Grassa J C."/>
        </authorList>
    </citation>
    <scope>NUCLEOTIDE SEQUENCE [LARGE SCALE GENOMIC DNA]</scope>
</reference>
<dbReference type="Gramene" id="evm.model.04.1595">
    <property type="protein sequence ID" value="cds.evm.model.04.1595"/>
    <property type="gene ID" value="evm.TU.04.1595"/>
</dbReference>
<dbReference type="EnsemblPlants" id="evm.model.04.1595">
    <property type="protein sequence ID" value="cds.evm.model.04.1595"/>
    <property type="gene ID" value="evm.TU.04.1595"/>
</dbReference>
<reference evidence="1" key="2">
    <citation type="submission" date="2021-03" db="UniProtKB">
        <authorList>
            <consortium name="EnsemblPlants"/>
        </authorList>
    </citation>
    <scope>IDENTIFICATION</scope>
</reference>